<evidence type="ECO:0000256" key="1">
    <source>
        <dbReference type="ARBA" id="ARBA00004141"/>
    </source>
</evidence>
<evidence type="ECO:0000256" key="6">
    <source>
        <dbReference type="PROSITE-ProRule" id="PRU00282"/>
    </source>
</evidence>
<dbReference type="Gene3D" id="1.50.40.10">
    <property type="entry name" value="Mitochondrial carrier domain"/>
    <property type="match status" value="1"/>
</dbReference>
<keyword evidence="3 6" id="KW-0812">Transmembrane</keyword>
<evidence type="ECO:0008006" key="11">
    <source>
        <dbReference type="Google" id="ProtNLM"/>
    </source>
</evidence>
<evidence type="ECO:0000256" key="7">
    <source>
        <dbReference type="RuleBase" id="RU000488"/>
    </source>
</evidence>
<gene>
    <name evidence="9" type="ORF">ECRASSUSDP1_LOCUS11457</name>
</gene>
<dbReference type="InterPro" id="IPR018108">
    <property type="entry name" value="MCP_transmembrane"/>
</dbReference>
<dbReference type="PROSITE" id="PS50920">
    <property type="entry name" value="SOLCAR"/>
    <property type="match status" value="3"/>
</dbReference>
<evidence type="ECO:0000256" key="5">
    <source>
        <dbReference type="ARBA" id="ARBA00023136"/>
    </source>
</evidence>
<feature type="repeat" description="Solcar" evidence="6">
    <location>
        <begin position="155"/>
        <end position="245"/>
    </location>
</feature>
<dbReference type="GO" id="GO:0016020">
    <property type="term" value="C:membrane"/>
    <property type="evidence" value="ECO:0007669"/>
    <property type="project" value="UniProtKB-SubCell"/>
</dbReference>
<protein>
    <recommendedName>
        <fullName evidence="11">ADP,ATP carrier protein</fullName>
    </recommendedName>
</protein>
<evidence type="ECO:0000256" key="8">
    <source>
        <dbReference type="SAM" id="MobiDB-lite"/>
    </source>
</evidence>
<feature type="region of interest" description="Disordered" evidence="8">
    <location>
        <begin position="1"/>
        <end position="23"/>
    </location>
</feature>
<feature type="repeat" description="Solcar" evidence="6">
    <location>
        <begin position="259"/>
        <end position="349"/>
    </location>
</feature>
<keyword evidence="5 6" id="KW-0472">Membrane</keyword>
<comment type="subcellular location">
    <subcellularLocation>
        <location evidence="1">Membrane</location>
        <topology evidence="1">Multi-pass membrane protein</topology>
    </subcellularLocation>
</comment>
<dbReference type="InterPro" id="IPR023395">
    <property type="entry name" value="MCP_dom_sf"/>
</dbReference>
<dbReference type="EMBL" id="CAMPGE010011314">
    <property type="protein sequence ID" value="CAI2370149.1"/>
    <property type="molecule type" value="Genomic_DNA"/>
</dbReference>
<proteinExistence type="inferred from homology"/>
<comment type="caution">
    <text evidence="9">The sequence shown here is derived from an EMBL/GenBank/DDBJ whole genome shotgun (WGS) entry which is preliminary data.</text>
</comment>
<evidence type="ECO:0000256" key="3">
    <source>
        <dbReference type="ARBA" id="ARBA00022692"/>
    </source>
</evidence>
<name>A0AAD1XBG2_EUPCR</name>
<dbReference type="GO" id="GO:0055085">
    <property type="term" value="P:transmembrane transport"/>
    <property type="evidence" value="ECO:0007669"/>
    <property type="project" value="InterPro"/>
</dbReference>
<keyword evidence="10" id="KW-1185">Reference proteome</keyword>
<comment type="similarity">
    <text evidence="7">Belongs to the mitochondrial carrier (TC 2.A.29) family.</text>
</comment>
<feature type="repeat" description="Solcar" evidence="6">
    <location>
        <begin position="51"/>
        <end position="142"/>
    </location>
</feature>
<dbReference type="PANTHER" id="PTHR24089">
    <property type="entry name" value="SOLUTE CARRIER FAMILY 25"/>
    <property type="match status" value="1"/>
</dbReference>
<reference evidence="9" key="1">
    <citation type="submission" date="2023-07" db="EMBL/GenBank/DDBJ databases">
        <authorList>
            <consortium name="AG Swart"/>
            <person name="Singh M."/>
            <person name="Singh A."/>
            <person name="Seah K."/>
            <person name="Emmerich C."/>
        </authorList>
    </citation>
    <scope>NUCLEOTIDE SEQUENCE</scope>
    <source>
        <strain evidence="9">DP1</strain>
    </source>
</reference>
<dbReference type="AlphaFoldDB" id="A0AAD1XBG2"/>
<organism evidence="9 10">
    <name type="scientific">Euplotes crassus</name>
    <dbReference type="NCBI Taxonomy" id="5936"/>
    <lineage>
        <taxon>Eukaryota</taxon>
        <taxon>Sar</taxon>
        <taxon>Alveolata</taxon>
        <taxon>Ciliophora</taxon>
        <taxon>Intramacronucleata</taxon>
        <taxon>Spirotrichea</taxon>
        <taxon>Hypotrichia</taxon>
        <taxon>Euplotida</taxon>
        <taxon>Euplotidae</taxon>
        <taxon>Moneuplotes</taxon>
    </lineage>
</organism>
<dbReference type="SUPFAM" id="SSF103506">
    <property type="entry name" value="Mitochondrial carrier"/>
    <property type="match status" value="1"/>
</dbReference>
<evidence type="ECO:0000313" key="9">
    <source>
        <dbReference type="EMBL" id="CAI2370149.1"/>
    </source>
</evidence>
<dbReference type="Proteomes" id="UP001295684">
    <property type="component" value="Unassembled WGS sequence"/>
</dbReference>
<dbReference type="InterPro" id="IPR002067">
    <property type="entry name" value="MCP"/>
</dbReference>
<evidence type="ECO:0000313" key="10">
    <source>
        <dbReference type="Proteomes" id="UP001295684"/>
    </source>
</evidence>
<accession>A0AAD1XBG2</accession>
<sequence length="378" mass="41839">MSRKSTSDENGDPLDSKKNLGGFFNLTTTAKNKVQKKRKKKGLGEKYPKHVSTTTQLFVGWTSAVVSKSLLTPLERAKVVLQVSHLANYTGFTKPKGALSVLGRIVKDQGLIALYRGNMAMVYLTTSKMIASIGFYDKFKRRLMPAGDNKYSGVNSAWRRVAAAMLSGSITIALSYPFELFFTRITADMNGKGAKRLYSNTFDCFNLTQLEGGFRNCYKASSVAMASIIPSTMIMLPLYDILSNSNAQSSTEQEGNTTGSLIAKYISPRFLTGLITMQLLYPLDTIKRCMMVHGSRGYSSLDGGFFGTLRSINKANGIRGFYKGITIASIKMAPSIYIQLALYDWLKNQSLLKEKEPSLDIIEHTLKMSQGEREKVEA</sequence>
<keyword evidence="2 7" id="KW-0813">Transport</keyword>
<evidence type="ECO:0000256" key="4">
    <source>
        <dbReference type="ARBA" id="ARBA00022737"/>
    </source>
</evidence>
<dbReference type="Pfam" id="PF00153">
    <property type="entry name" value="Mito_carr"/>
    <property type="match status" value="3"/>
</dbReference>
<dbReference type="PRINTS" id="PR00926">
    <property type="entry name" value="MITOCARRIER"/>
</dbReference>
<keyword evidence="4" id="KW-0677">Repeat</keyword>
<evidence type="ECO:0000256" key="2">
    <source>
        <dbReference type="ARBA" id="ARBA00022448"/>
    </source>
</evidence>